<feature type="transmembrane region" description="Helical" evidence="16">
    <location>
        <begin position="131"/>
        <end position="152"/>
    </location>
</feature>
<evidence type="ECO:0000256" key="7">
    <source>
        <dbReference type="ARBA" id="ARBA00022679"/>
    </source>
</evidence>
<name>A0A090IWM0_9BACI</name>
<evidence type="ECO:0000256" key="8">
    <source>
        <dbReference type="ARBA" id="ARBA00022692"/>
    </source>
</evidence>
<keyword evidence="10" id="KW-0443">Lipid metabolism</keyword>
<evidence type="ECO:0000256" key="14">
    <source>
        <dbReference type="ARBA" id="ARBA00032361"/>
    </source>
</evidence>
<dbReference type="Proteomes" id="UP000040576">
    <property type="component" value="Unassembled WGS sequence"/>
</dbReference>
<evidence type="ECO:0000256" key="13">
    <source>
        <dbReference type="ARBA" id="ARBA00023264"/>
    </source>
</evidence>
<comment type="subcellular location">
    <subcellularLocation>
        <location evidence="2">Endomembrane system</location>
        <topology evidence="2">Multi-pass membrane protein</topology>
    </subcellularLocation>
</comment>
<keyword evidence="7 15" id="KW-0808">Transferase</keyword>
<dbReference type="AlphaFoldDB" id="A0A090IWM0"/>
<organism evidence="17 18">
    <name type="scientific">Caldibacillus thermoamylovorans</name>
    <dbReference type="NCBI Taxonomy" id="35841"/>
    <lineage>
        <taxon>Bacteria</taxon>
        <taxon>Bacillati</taxon>
        <taxon>Bacillota</taxon>
        <taxon>Bacilli</taxon>
        <taxon>Bacillales</taxon>
        <taxon>Bacillaceae</taxon>
        <taxon>Caldibacillus</taxon>
    </lineage>
</organism>
<evidence type="ECO:0000313" key="17">
    <source>
        <dbReference type="EMBL" id="CEE02107.1"/>
    </source>
</evidence>
<dbReference type="InterPro" id="IPR048254">
    <property type="entry name" value="CDP_ALCOHOL_P_TRANSF_CS"/>
</dbReference>
<keyword evidence="11 16" id="KW-0472">Membrane</keyword>
<evidence type="ECO:0000256" key="6">
    <source>
        <dbReference type="ARBA" id="ARBA00022516"/>
    </source>
</evidence>
<comment type="catalytic activity">
    <reaction evidence="1">
        <text>a CDP-1,2-diacyl-sn-glycerol + L-serine = a 1,2-diacyl-sn-glycero-3-phospho-L-serine + CMP + H(+)</text>
        <dbReference type="Rhea" id="RHEA:16913"/>
        <dbReference type="ChEBI" id="CHEBI:15378"/>
        <dbReference type="ChEBI" id="CHEBI:33384"/>
        <dbReference type="ChEBI" id="CHEBI:57262"/>
        <dbReference type="ChEBI" id="CHEBI:58332"/>
        <dbReference type="ChEBI" id="CHEBI:60377"/>
        <dbReference type="EC" id="2.7.8.8"/>
    </reaction>
</comment>
<gene>
    <name evidence="17" type="ORF">BT1A1_2286</name>
</gene>
<dbReference type="GO" id="GO:0008654">
    <property type="term" value="P:phospholipid biosynthetic process"/>
    <property type="evidence" value="ECO:0007669"/>
    <property type="project" value="UniProtKB-KW"/>
</dbReference>
<dbReference type="Gene3D" id="1.20.120.1760">
    <property type="match status" value="1"/>
</dbReference>
<dbReference type="PROSITE" id="PS00379">
    <property type="entry name" value="CDP_ALCOHOL_P_TRANSF"/>
    <property type="match status" value="1"/>
</dbReference>
<feature type="transmembrane region" description="Helical" evidence="16">
    <location>
        <begin position="20"/>
        <end position="39"/>
    </location>
</feature>
<dbReference type="PANTHER" id="PTHR14269:SF61">
    <property type="entry name" value="CDP-DIACYLGLYCEROL--SERINE O-PHOSPHATIDYLTRANSFERASE"/>
    <property type="match status" value="1"/>
</dbReference>
<reference evidence="17 18" key="1">
    <citation type="submission" date="2014-07" db="EMBL/GenBank/DDBJ databases">
        <authorList>
            <person name="Wibberg Daniel"/>
        </authorList>
    </citation>
    <scope>NUCLEOTIDE SEQUENCE [LARGE SCALE GENOMIC DNA]</scope>
</reference>
<dbReference type="NCBIfam" id="TIGR00473">
    <property type="entry name" value="pssA"/>
    <property type="match status" value="1"/>
</dbReference>
<evidence type="ECO:0000256" key="3">
    <source>
        <dbReference type="ARBA" id="ARBA00010441"/>
    </source>
</evidence>
<dbReference type="InterPro" id="IPR050324">
    <property type="entry name" value="CDP-alcohol_PTase-I"/>
</dbReference>
<evidence type="ECO:0000256" key="15">
    <source>
        <dbReference type="RuleBase" id="RU003750"/>
    </source>
</evidence>
<evidence type="ECO:0000256" key="1">
    <source>
        <dbReference type="ARBA" id="ARBA00000287"/>
    </source>
</evidence>
<evidence type="ECO:0000256" key="12">
    <source>
        <dbReference type="ARBA" id="ARBA00023209"/>
    </source>
</evidence>
<dbReference type="EMBL" id="CCRF01000064">
    <property type="protein sequence ID" value="CEE02107.1"/>
    <property type="molecule type" value="Genomic_DNA"/>
</dbReference>
<dbReference type="InterPro" id="IPR000462">
    <property type="entry name" value="CDP-OH_P_trans"/>
</dbReference>
<dbReference type="Pfam" id="PF01066">
    <property type="entry name" value="CDP-OH_P_transf"/>
    <property type="match status" value="1"/>
</dbReference>
<feature type="transmembrane region" description="Helical" evidence="16">
    <location>
        <begin position="158"/>
        <end position="177"/>
    </location>
</feature>
<sequence>MFFKFQIIDVTLKKIKSQLANMMTLSNLFLGGFSIIFTIQGELNYSLFLIFSAALLDRFDGMVARKLKIESELGKQLDSMSDIISFGVAPALLLYQGIIHYFSSAGIFITVFFIGCGAFRLARFNITENNCYFSGLPITAAGCILTFSYLGIQFIPAIIYLYLMIILSFLMISTLKVKKYDSETF</sequence>
<keyword evidence="13" id="KW-1208">Phospholipid metabolism</keyword>
<dbReference type="GO" id="GO:0003882">
    <property type="term" value="F:CDP-diacylglycerol-serine O-phosphatidyltransferase activity"/>
    <property type="evidence" value="ECO:0007669"/>
    <property type="project" value="UniProtKB-EC"/>
</dbReference>
<dbReference type="PANTHER" id="PTHR14269">
    <property type="entry name" value="CDP-DIACYLGLYCEROL--GLYCEROL-3-PHOSPHATE 3-PHOSPHATIDYLTRANSFERASE-RELATED"/>
    <property type="match status" value="1"/>
</dbReference>
<evidence type="ECO:0000256" key="2">
    <source>
        <dbReference type="ARBA" id="ARBA00004127"/>
    </source>
</evidence>
<keyword evidence="12" id="KW-0594">Phospholipid biosynthesis</keyword>
<dbReference type="GO" id="GO:0016020">
    <property type="term" value="C:membrane"/>
    <property type="evidence" value="ECO:0007669"/>
    <property type="project" value="InterPro"/>
</dbReference>
<keyword evidence="8 16" id="KW-0812">Transmembrane</keyword>
<keyword evidence="18" id="KW-1185">Reference proteome</keyword>
<evidence type="ECO:0000256" key="10">
    <source>
        <dbReference type="ARBA" id="ARBA00023098"/>
    </source>
</evidence>
<dbReference type="GO" id="GO:0012505">
    <property type="term" value="C:endomembrane system"/>
    <property type="evidence" value="ECO:0007669"/>
    <property type="project" value="UniProtKB-SubCell"/>
</dbReference>
<dbReference type="InterPro" id="IPR004533">
    <property type="entry name" value="CDP-diaglyc--ser_O-PTrfase"/>
</dbReference>
<evidence type="ECO:0000313" key="18">
    <source>
        <dbReference type="Proteomes" id="UP000040576"/>
    </source>
</evidence>
<comment type="similarity">
    <text evidence="3 15">Belongs to the CDP-alcohol phosphatidyltransferase class-I family.</text>
</comment>
<feature type="transmembrane region" description="Helical" evidence="16">
    <location>
        <begin position="101"/>
        <end position="119"/>
    </location>
</feature>
<evidence type="ECO:0000256" key="11">
    <source>
        <dbReference type="ARBA" id="ARBA00023136"/>
    </source>
</evidence>
<accession>A0A090IWM0</accession>
<dbReference type="InterPro" id="IPR043130">
    <property type="entry name" value="CDP-OH_PTrfase_TM_dom"/>
</dbReference>
<keyword evidence="9 16" id="KW-1133">Transmembrane helix</keyword>
<evidence type="ECO:0000256" key="4">
    <source>
        <dbReference type="ARBA" id="ARBA00013174"/>
    </source>
</evidence>
<evidence type="ECO:0000256" key="16">
    <source>
        <dbReference type="SAM" id="Phobius"/>
    </source>
</evidence>
<protein>
    <recommendedName>
        <fullName evidence="5">CDP-diacylglycerol--serine O-phosphatidyltransferase</fullName>
        <ecNumber evidence="4">2.7.8.8</ecNumber>
    </recommendedName>
    <alternativeName>
        <fullName evidence="14">Phosphatidylserine synthase</fullName>
    </alternativeName>
</protein>
<proteinExistence type="inferred from homology"/>
<evidence type="ECO:0000256" key="5">
    <source>
        <dbReference type="ARBA" id="ARBA00017171"/>
    </source>
</evidence>
<keyword evidence="6" id="KW-0444">Lipid biosynthesis</keyword>
<dbReference type="EC" id="2.7.8.8" evidence="4"/>
<evidence type="ECO:0000256" key="9">
    <source>
        <dbReference type="ARBA" id="ARBA00022989"/>
    </source>
</evidence>